<evidence type="ECO:0000313" key="2">
    <source>
        <dbReference type="Proteomes" id="UP000887013"/>
    </source>
</evidence>
<sequence length="181" mass="20057">MENFRLHLTSITVAEFTRKVRVTQLEVKSKPRPSTPHLSLLDNMANMLIAITTHTRMRNGQTIPCFSPPQFSHPFSLLSQISANSGRRLSSCLSAPALQSAPLVTFPCVHRRGVGAQAVVHCTGDLFVSYRKSHKPVNATVKFSEIVYAIKTTNDACLHSSSRLLRKNPGTANCQERCEQI</sequence>
<comment type="caution">
    <text evidence="1">The sequence shown here is derived from an EMBL/GenBank/DDBJ whole genome shotgun (WGS) entry which is preliminary data.</text>
</comment>
<reference evidence="1" key="1">
    <citation type="submission" date="2020-08" db="EMBL/GenBank/DDBJ databases">
        <title>Multicomponent nature underlies the extraordinary mechanical properties of spider dragline silk.</title>
        <authorList>
            <person name="Kono N."/>
            <person name="Nakamura H."/>
            <person name="Mori M."/>
            <person name="Yoshida Y."/>
            <person name="Ohtoshi R."/>
            <person name="Malay A.D."/>
            <person name="Moran D.A.P."/>
            <person name="Tomita M."/>
            <person name="Numata K."/>
            <person name="Arakawa K."/>
        </authorList>
    </citation>
    <scope>NUCLEOTIDE SEQUENCE</scope>
</reference>
<proteinExistence type="predicted"/>
<name>A0A8X6Q4S8_NEPPI</name>
<keyword evidence="2" id="KW-1185">Reference proteome</keyword>
<dbReference type="EMBL" id="BMAW01124153">
    <property type="protein sequence ID" value="GFU06576.1"/>
    <property type="molecule type" value="Genomic_DNA"/>
</dbReference>
<dbReference type="AlphaFoldDB" id="A0A8X6Q4S8"/>
<accession>A0A8X6Q4S8</accession>
<protein>
    <submittedName>
        <fullName evidence="1">Uncharacterized protein</fullName>
    </submittedName>
</protein>
<dbReference type="Proteomes" id="UP000887013">
    <property type="component" value="Unassembled WGS sequence"/>
</dbReference>
<gene>
    <name evidence="1" type="ORF">NPIL_142081</name>
</gene>
<organism evidence="1 2">
    <name type="scientific">Nephila pilipes</name>
    <name type="common">Giant wood spider</name>
    <name type="synonym">Nephila maculata</name>
    <dbReference type="NCBI Taxonomy" id="299642"/>
    <lineage>
        <taxon>Eukaryota</taxon>
        <taxon>Metazoa</taxon>
        <taxon>Ecdysozoa</taxon>
        <taxon>Arthropoda</taxon>
        <taxon>Chelicerata</taxon>
        <taxon>Arachnida</taxon>
        <taxon>Araneae</taxon>
        <taxon>Araneomorphae</taxon>
        <taxon>Entelegynae</taxon>
        <taxon>Araneoidea</taxon>
        <taxon>Nephilidae</taxon>
        <taxon>Nephila</taxon>
    </lineage>
</organism>
<evidence type="ECO:0000313" key="1">
    <source>
        <dbReference type="EMBL" id="GFU06576.1"/>
    </source>
</evidence>